<dbReference type="InterPro" id="IPR052661">
    <property type="entry name" value="Ras-like_GTPase_Reg"/>
</dbReference>
<dbReference type="Proteomes" id="UP000230066">
    <property type="component" value="Unassembled WGS sequence"/>
</dbReference>
<feature type="compositionally biased region" description="Basic and acidic residues" evidence="1">
    <location>
        <begin position="107"/>
        <end position="129"/>
    </location>
</feature>
<dbReference type="Gene3D" id="3.40.50.300">
    <property type="entry name" value="P-loop containing nucleotide triphosphate hydrolases"/>
    <property type="match status" value="1"/>
</dbReference>
<proteinExistence type="predicted"/>
<feature type="region of interest" description="Disordered" evidence="1">
    <location>
        <begin position="100"/>
        <end position="168"/>
    </location>
</feature>
<dbReference type="InterPro" id="IPR001806">
    <property type="entry name" value="Small_GTPase"/>
</dbReference>
<dbReference type="SUPFAM" id="SSF52540">
    <property type="entry name" value="P-loop containing nucleoside triphosphate hydrolases"/>
    <property type="match status" value="1"/>
</dbReference>
<organism evidence="2 3">
    <name type="scientific">Fasciola hepatica</name>
    <name type="common">Liver fluke</name>
    <dbReference type="NCBI Taxonomy" id="6192"/>
    <lineage>
        <taxon>Eukaryota</taxon>
        <taxon>Metazoa</taxon>
        <taxon>Spiralia</taxon>
        <taxon>Lophotrochozoa</taxon>
        <taxon>Platyhelminthes</taxon>
        <taxon>Trematoda</taxon>
        <taxon>Digenea</taxon>
        <taxon>Plagiorchiida</taxon>
        <taxon>Echinostomata</taxon>
        <taxon>Echinostomatoidea</taxon>
        <taxon>Fasciolidae</taxon>
        <taxon>Fasciola</taxon>
    </lineage>
</organism>
<evidence type="ECO:0000313" key="2">
    <source>
        <dbReference type="EMBL" id="THD26700.1"/>
    </source>
</evidence>
<dbReference type="SMART" id="SM00173">
    <property type="entry name" value="RAS"/>
    <property type="match status" value="1"/>
</dbReference>
<dbReference type="GO" id="GO:0005525">
    <property type="term" value="F:GTP binding"/>
    <property type="evidence" value="ECO:0007669"/>
    <property type="project" value="InterPro"/>
</dbReference>
<dbReference type="InterPro" id="IPR027417">
    <property type="entry name" value="P-loop_NTPase"/>
</dbReference>
<accession>A0A4E0S309</accession>
<dbReference type="PRINTS" id="PR00449">
    <property type="entry name" value="RASTRNSFRMNG"/>
</dbReference>
<reference evidence="2" key="1">
    <citation type="submission" date="2019-03" db="EMBL/GenBank/DDBJ databases">
        <title>Improved annotation for the trematode Fasciola hepatica.</title>
        <authorList>
            <person name="Choi Y.-J."/>
            <person name="Martin J."/>
            <person name="Mitreva M."/>
        </authorList>
    </citation>
    <scope>NUCLEOTIDE SEQUENCE [LARGE SCALE GENOMIC DNA]</scope>
</reference>
<gene>
    <name evidence="2" type="ORF">D915_002359</name>
</gene>
<evidence type="ECO:0000256" key="1">
    <source>
        <dbReference type="SAM" id="MobiDB-lite"/>
    </source>
</evidence>
<dbReference type="SMART" id="SM00175">
    <property type="entry name" value="RAB"/>
    <property type="match status" value="1"/>
</dbReference>
<comment type="caution">
    <text evidence="2">The sequence shown here is derived from an EMBL/GenBank/DDBJ whole genome shotgun (WGS) entry which is preliminary data.</text>
</comment>
<dbReference type="PANTHER" id="PTHR46350:SF2">
    <property type="entry name" value="RAS LIKE FAMILY 10 MEMBER B"/>
    <property type="match status" value="1"/>
</dbReference>
<protein>
    <submittedName>
        <fullName evidence="2">GTP-binding protein Di-Ras1</fullName>
    </submittedName>
</protein>
<dbReference type="SMART" id="SM00174">
    <property type="entry name" value="RHO"/>
    <property type="match status" value="1"/>
</dbReference>
<evidence type="ECO:0000313" key="3">
    <source>
        <dbReference type="Proteomes" id="UP000230066"/>
    </source>
</evidence>
<name>A0A4E0S309_FASHE</name>
<keyword evidence="3" id="KW-1185">Reference proteome</keyword>
<dbReference type="AlphaFoldDB" id="A0A4E0S309"/>
<dbReference type="EMBL" id="JXXN02000655">
    <property type="protein sequence ID" value="THD26700.1"/>
    <property type="molecule type" value="Genomic_DNA"/>
</dbReference>
<sequence>MQILVHLTVKFPSLREGKRAKKIKNNGLRTHQLAIQRTIAKSSHSIASQAARSPAARLAGWEQVSTLDDEEISTDIRTGNGSRGTTTRTVDKISTLPLTAYKRKSTKPNEKTVRKSTDKHTGRAYDKNHANSARVFSSTREESIRQGEKASSSGHRAASKTPPPERSEWVILRRITPIPKPAFAAFRHTNGNLPSSLILESEESVGSVTTPAVTLNRIPILGSHQCGKTTLVKQFIYCTGSFNPAPTTSEPEYYDPVITFNDRIYHLRIIDCPALVGKYPSSSLEEWTEYRGWCLRSAAAFVLVFDVTSEKSFQYIRKLRDEIISECSDAPVLLVANKVDGIPFMNETLPPILNYGANTLPTYADSAAAIRTARINIRREIAMLVKKQWKGTVLVECSAKYNWHVLNVFKELMKLLENREQQSHRPTAARAVQNVLRRNNCSVM</sequence>
<dbReference type="Pfam" id="PF00071">
    <property type="entry name" value="Ras"/>
    <property type="match status" value="1"/>
</dbReference>
<dbReference type="PANTHER" id="PTHR46350">
    <property type="entry name" value="RAS LIKE FAMILY 10 MEMBER B-RELATED"/>
    <property type="match status" value="1"/>
</dbReference>
<dbReference type="PROSITE" id="PS51421">
    <property type="entry name" value="RAS"/>
    <property type="match status" value="1"/>
</dbReference>
<dbReference type="PROSITE" id="PS51419">
    <property type="entry name" value="RAB"/>
    <property type="match status" value="1"/>
</dbReference>
<dbReference type="GO" id="GO:0003924">
    <property type="term" value="F:GTPase activity"/>
    <property type="evidence" value="ECO:0007669"/>
    <property type="project" value="InterPro"/>
</dbReference>
<feature type="compositionally biased region" description="Basic and acidic residues" evidence="1">
    <location>
        <begin position="139"/>
        <end position="148"/>
    </location>
</feature>